<dbReference type="InterPro" id="IPR057666">
    <property type="entry name" value="DrpA_SLOG"/>
</dbReference>
<dbReference type="InterPro" id="IPR003488">
    <property type="entry name" value="DprA"/>
</dbReference>
<accession>A0A1C2G5F2</accession>
<gene>
    <name evidence="3" type="ORF">BFD03_09475</name>
</gene>
<protein>
    <recommendedName>
        <fullName evidence="2">Smf/DprA SLOG domain-containing protein</fullName>
    </recommendedName>
</protein>
<evidence type="ECO:0000259" key="2">
    <source>
        <dbReference type="Pfam" id="PF02481"/>
    </source>
</evidence>
<proteinExistence type="inferred from homology"/>
<dbReference type="Pfam" id="PF02481">
    <property type="entry name" value="DNA_processg_A"/>
    <property type="match status" value="1"/>
</dbReference>
<feature type="domain" description="Smf/DprA SLOG" evidence="2">
    <location>
        <begin position="79"/>
        <end position="260"/>
    </location>
</feature>
<evidence type="ECO:0000256" key="1">
    <source>
        <dbReference type="ARBA" id="ARBA00006525"/>
    </source>
</evidence>
<comment type="caution">
    <text evidence="3">The sequence shown here is derived from an EMBL/GenBank/DDBJ whole genome shotgun (WGS) entry which is preliminary data.</text>
</comment>
<comment type="similarity">
    <text evidence="1">Belongs to the DprA/Smf family.</text>
</comment>
<dbReference type="Gene3D" id="3.40.50.450">
    <property type="match status" value="1"/>
</dbReference>
<dbReference type="AlphaFoldDB" id="A0A1C2G5F2"/>
<dbReference type="Proteomes" id="UP000095141">
    <property type="component" value="Unassembled WGS sequence"/>
</dbReference>
<evidence type="ECO:0000313" key="3">
    <source>
        <dbReference type="EMBL" id="OCX46724.1"/>
    </source>
</evidence>
<sequence length="331" mass="36968">MIGKGVRLVLALKAIPRVGDKRIIDYLNESNRKNSTFYNNVIETKKVPGINKLLPEDWNRFLEQADNEIEKANDFGINIISYLDDEYPLNLRALSNAPTILYVKGNYKLLNTDKSVAIIGTREPTEYGKKIDLLFSKTLSLDGFTIISGLAIGCDTYAHQGTLTGSGKTIAILAHGLDQPVYPKQNRNLANRILEQDGALLSTYPIGTKLKPQYLAARDEWQSGMSDGVLVIETGIKGGTRIAMGHSVKQKRPLAVIDYRERGNLGSEALKIQKFQGNFDAIMHENAIPVFSKEELESFEKTMIKEHLNRLDSIQMHKVSGTQDSNQLDLF</sequence>
<dbReference type="EMBL" id="MCNS01000023">
    <property type="protein sequence ID" value="OCX46724.1"/>
    <property type="molecule type" value="Genomic_DNA"/>
</dbReference>
<dbReference type="GO" id="GO:0009294">
    <property type="term" value="P:DNA-mediated transformation"/>
    <property type="evidence" value="ECO:0007669"/>
    <property type="project" value="InterPro"/>
</dbReference>
<evidence type="ECO:0000313" key="4">
    <source>
        <dbReference type="Proteomes" id="UP000095141"/>
    </source>
</evidence>
<dbReference type="PANTHER" id="PTHR43022:SF1">
    <property type="entry name" value="PROTEIN SMF"/>
    <property type="match status" value="1"/>
</dbReference>
<organism evidence="3 4">
    <name type="scientific">Limosilactobacillus reuteri</name>
    <name type="common">Lactobacillus reuteri</name>
    <dbReference type="NCBI Taxonomy" id="1598"/>
    <lineage>
        <taxon>Bacteria</taxon>
        <taxon>Bacillati</taxon>
        <taxon>Bacillota</taxon>
        <taxon>Bacilli</taxon>
        <taxon>Lactobacillales</taxon>
        <taxon>Lactobacillaceae</taxon>
        <taxon>Limosilactobacillus</taxon>
    </lineage>
</organism>
<dbReference type="SUPFAM" id="SSF102405">
    <property type="entry name" value="MCP/YpsA-like"/>
    <property type="match status" value="1"/>
</dbReference>
<dbReference type="RefSeq" id="WP_066036041.1">
    <property type="nucleotide sequence ID" value="NZ_CP136906.1"/>
</dbReference>
<name>A0A1C2G5F2_LIMRT</name>
<dbReference type="PANTHER" id="PTHR43022">
    <property type="entry name" value="PROTEIN SMF"/>
    <property type="match status" value="1"/>
</dbReference>
<reference evidence="3 4" key="1">
    <citation type="submission" date="2016-08" db="EMBL/GenBank/DDBJ databases">
        <title>Probiotic bacterium isolated from chicken gut.</title>
        <authorList>
            <person name="Levy J.L."/>
            <person name="Hassan H.M."/>
            <person name="Mendoza M.A."/>
        </authorList>
    </citation>
    <scope>NUCLEOTIDE SEQUENCE [LARGE SCALE GENOMIC DNA]</scope>
    <source>
        <strain evidence="3 4">P43</strain>
    </source>
</reference>